<feature type="compositionally biased region" description="Basic residues" evidence="1">
    <location>
        <begin position="8"/>
        <end position="24"/>
    </location>
</feature>
<evidence type="ECO:0000256" key="1">
    <source>
        <dbReference type="SAM" id="MobiDB-lite"/>
    </source>
</evidence>
<dbReference type="GO" id="GO:0016301">
    <property type="term" value="F:kinase activity"/>
    <property type="evidence" value="ECO:0007669"/>
    <property type="project" value="UniProtKB-KW"/>
</dbReference>
<name>A0A0N1H886_9EURO</name>
<dbReference type="RefSeq" id="XP_017999445.1">
    <property type="nucleotide sequence ID" value="XM_018145473.1"/>
</dbReference>
<dbReference type="Gene3D" id="3.30.200.20">
    <property type="entry name" value="Phosphorylase Kinase, domain 1"/>
    <property type="match status" value="1"/>
</dbReference>
<feature type="compositionally biased region" description="Low complexity" evidence="1">
    <location>
        <begin position="218"/>
        <end position="232"/>
    </location>
</feature>
<dbReference type="EMBL" id="LFJN01000015">
    <property type="protein sequence ID" value="KPI39482.1"/>
    <property type="molecule type" value="Genomic_DNA"/>
</dbReference>
<feature type="compositionally biased region" description="Polar residues" evidence="1">
    <location>
        <begin position="239"/>
        <end position="254"/>
    </location>
</feature>
<organism evidence="2 3">
    <name type="scientific">Cyphellophora attinorum</name>
    <dbReference type="NCBI Taxonomy" id="1664694"/>
    <lineage>
        <taxon>Eukaryota</taxon>
        <taxon>Fungi</taxon>
        <taxon>Dikarya</taxon>
        <taxon>Ascomycota</taxon>
        <taxon>Pezizomycotina</taxon>
        <taxon>Eurotiomycetes</taxon>
        <taxon>Chaetothyriomycetidae</taxon>
        <taxon>Chaetothyriales</taxon>
        <taxon>Cyphellophoraceae</taxon>
        <taxon>Cyphellophora</taxon>
    </lineage>
</organism>
<keyword evidence="2" id="KW-0418">Kinase</keyword>
<dbReference type="AlphaFoldDB" id="A0A0N1H886"/>
<accession>A0A0N1H886</accession>
<keyword evidence="3" id="KW-1185">Reference proteome</keyword>
<keyword evidence="2" id="KW-0808">Transferase</keyword>
<feature type="region of interest" description="Disordered" evidence="1">
    <location>
        <begin position="1"/>
        <end position="24"/>
    </location>
</feature>
<proteinExistence type="predicted"/>
<sequence>MPFVNPLTRKRARSSSPQRKFRHVRPKAAPLTQVLYDGTASAASVDSDKDRLLAKNNFGTKVRNGFSSIIGLLSSEKKSDHGFTIESDGSAIAVTRTGLGAGLVHNSQSTGSVVVKKGSVLRLVGASYEEETAMPMTAPDTPQAYTDIGSSPSSMSMHSADYVHHRPSTPTLANKIQHRLQQTFSNHPTVVHRSNLRTRPSVHTLQTDSPEWMLSQVSSSPSAYTSGSGSSPKDPHKSTPATSNSEGSPATPTSVRHYEPIIIADNDQLITFGYDVNRPASRMSTIPESTAGPSLSVKTVEATAAAKVFFETHFNNMLNGFCPRDSREKSLMARMRELYVPSMLHEEAQKLLQKYESDNLRLRRVLKSHLPGKPNPIAVGGFEVVKVLGKGSFGVVRLVKEKAHLGSHL</sequence>
<dbReference type="VEuPathDB" id="FungiDB:AB675_5273"/>
<dbReference type="Proteomes" id="UP000038010">
    <property type="component" value="Unassembled WGS sequence"/>
</dbReference>
<reference evidence="2 3" key="1">
    <citation type="submission" date="2015-06" db="EMBL/GenBank/DDBJ databases">
        <title>Draft genome of the ant-associated black yeast Phialophora attae CBS 131958.</title>
        <authorList>
            <person name="Moreno L.F."/>
            <person name="Stielow B.J."/>
            <person name="de Hoog S."/>
            <person name="Vicente V.A."/>
            <person name="Weiss V.A."/>
            <person name="de Vries M."/>
            <person name="Cruz L.M."/>
            <person name="Souza E.M."/>
        </authorList>
    </citation>
    <scope>NUCLEOTIDE SEQUENCE [LARGE SCALE GENOMIC DNA]</scope>
    <source>
        <strain evidence="2 3">CBS 131958</strain>
    </source>
</reference>
<dbReference type="GeneID" id="28737353"/>
<feature type="region of interest" description="Disordered" evidence="1">
    <location>
        <begin position="206"/>
        <end position="254"/>
    </location>
</feature>
<comment type="caution">
    <text evidence="2">The sequence shown here is derived from an EMBL/GenBank/DDBJ whole genome shotgun (WGS) entry which is preliminary data.</text>
</comment>
<evidence type="ECO:0000313" key="2">
    <source>
        <dbReference type="EMBL" id="KPI39482.1"/>
    </source>
</evidence>
<protein>
    <submittedName>
        <fullName evidence="2">Serine/threonine-protein kinase cbk1</fullName>
    </submittedName>
</protein>
<gene>
    <name evidence="2" type="ORF">AB675_5273</name>
</gene>
<dbReference type="STRING" id="1664694.A0A0N1H886"/>
<evidence type="ECO:0000313" key="3">
    <source>
        <dbReference type="Proteomes" id="UP000038010"/>
    </source>
</evidence>